<name>B6XL14_9GAMM</name>
<reference evidence="1 2" key="2">
    <citation type="submission" date="2008-10" db="EMBL/GenBank/DDBJ databases">
        <authorList>
            <person name="Fulton L."/>
            <person name="Clifton S."/>
            <person name="Fulton B."/>
            <person name="Xu J."/>
            <person name="Minx P."/>
            <person name="Pepin K.H."/>
            <person name="Johnson M."/>
            <person name="Bhonagiri V."/>
            <person name="Nash W.E."/>
            <person name="Mardis E.R."/>
            <person name="Wilson R.K."/>
        </authorList>
    </citation>
    <scope>NUCLEOTIDE SEQUENCE [LARGE SCALE GENOMIC DNA]</scope>
    <source>
        <strain evidence="1 2">DSM 30120</strain>
    </source>
</reference>
<organism evidence="1 2">
    <name type="scientific">Providencia alcalifaciens DSM 30120</name>
    <dbReference type="NCBI Taxonomy" id="520999"/>
    <lineage>
        <taxon>Bacteria</taxon>
        <taxon>Pseudomonadati</taxon>
        <taxon>Pseudomonadota</taxon>
        <taxon>Gammaproteobacteria</taxon>
        <taxon>Enterobacterales</taxon>
        <taxon>Morganellaceae</taxon>
        <taxon>Providencia</taxon>
    </lineage>
</organism>
<evidence type="ECO:0000313" key="1">
    <source>
        <dbReference type="EMBL" id="EEB43910.1"/>
    </source>
</evidence>
<dbReference type="InterPro" id="IPR014915">
    <property type="entry name" value="Phage_TLS_TfmB"/>
</dbReference>
<evidence type="ECO:0000313" key="2">
    <source>
        <dbReference type="Proteomes" id="UP000003729"/>
    </source>
</evidence>
<dbReference type="Pfam" id="PF08809">
    <property type="entry name" value="DUF1799"/>
    <property type="match status" value="1"/>
</dbReference>
<sequence length="94" mass="10723">MYGGMTKQEAASFERAFGFPPDIDDIEVFPDVWDSFQVFSAMGTQWRVSMNGATGLDYQSLNEVMKLLNIEDKATVFDDLRVMESKALELMNKR</sequence>
<dbReference type="AlphaFoldDB" id="B6XL14"/>
<reference evidence="1 2" key="1">
    <citation type="submission" date="2008-10" db="EMBL/GenBank/DDBJ databases">
        <title>Draft genome sequence of Providencia alcalifaciens (DSM 30120).</title>
        <authorList>
            <person name="Sudarsanam P."/>
            <person name="Ley R."/>
            <person name="Guruge J."/>
            <person name="Turnbaugh P.J."/>
            <person name="Mahowald M."/>
            <person name="Liep D."/>
            <person name="Gordon J."/>
        </authorList>
    </citation>
    <scope>NUCLEOTIDE SEQUENCE [LARGE SCALE GENOMIC DNA]</scope>
    <source>
        <strain evidence="1 2">DSM 30120</strain>
    </source>
</reference>
<dbReference type="RefSeq" id="WP_006660978.1">
    <property type="nucleotide sequence ID" value="NZ_ABXW01000079.1"/>
</dbReference>
<dbReference type="eggNOG" id="ENOG5033AE0">
    <property type="taxonomic scope" value="Bacteria"/>
</dbReference>
<dbReference type="Proteomes" id="UP000003729">
    <property type="component" value="Unassembled WGS sequence"/>
</dbReference>
<evidence type="ECO:0008006" key="3">
    <source>
        <dbReference type="Google" id="ProtNLM"/>
    </source>
</evidence>
<comment type="caution">
    <text evidence="1">The sequence shown here is derived from an EMBL/GenBank/DDBJ whole genome shotgun (WGS) entry which is preliminary data.</text>
</comment>
<dbReference type="EMBL" id="ABXW01000079">
    <property type="protein sequence ID" value="EEB43910.1"/>
    <property type="molecule type" value="Genomic_DNA"/>
</dbReference>
<protein>
    <recommendedName>
        <fullName evidence="3">Phage protein</fullName>
    </recommendedName>
</protein>
<accession>B6XL14</accession>
<gene>
    <name evidence="1" type="ORF">PROVALCAL_04076</name>
</gene>
<proteinExistence type="predicted"/>